<gene>
    <name evidence="2" type="ORF">R1flu_015429</name>
</gene>
<feature type="region of interest" description="Disordered" evidence="1">
    <location>
        <begin position="1"/>
        <end position="31"/>
    </location>
</feature>
<organism evidence="2 3">
    <name type="scientific">Riccia fluitans</name>
    <dbReference type="NCBI Taxonomy" id="41844"/>
    <lineage>
        <taxon>Eukaryota</taxon>
        <taxon>Viridiplantae</taxon>
        <taxon>Streptophyta</taxon>
        <taxon>Embryophyta</taxon>
        <taxon>Marchantiophyta</taxon>
        <taxon>Marchantiopsida</taxon>
        <taxon>Marchantiidae</taxon>
        <taxon>Marchantiales</taxon>
        <taxon>Ricciaceae</taxon>
        <taxon>Riccia</taxon>
    </lineage>
</organism>
<proteinExistence type="predicted"/>
<evidence type="ECO:0000313" key="2">
    <source>
        <dbReference type="EMBL" id="KAL2630743.1"/>
    </source>
</evidence>
<name>A0ABD1YJB9_9MARC</name>
<reference evidence="2 3" key="1">
    <citation type="submission" date="2024-09" db="EMBL/GenBank/DDBJ databases">
        <title>Chromosome-scale assembly of Riccia fluitans.</title>
        <authorList>
            <person name="Paukszto L."/>
            <person name="Sawicki J."/>
            <person name="Karawczyk K."/>
            <person name="Piernik-Szablinska J."/>
            <person name="Szczecinska M."/>
            <person name="Mazdziarz M."/>
        </authorList>
    </citation>
    <scope>NUCLEOTIDE SEQUENCE [LARGE SCALE GENOMIC DNA]</scope>
    <source>
        <strain evidence="2">Rf_01</strain>
        <tissue evidence="2">Aerial parts of the thallus</tissue>
    </source>
</reference>
<feature type="compositionally biased region" description="Polar residues" evidence="1">
    <location>
        <begin position="14"/>
        <end position="25"/>
    </location>
</feature>
<evidence type="ECO:0000313" key="3">
    <source>
        <dbReference type="Proteomes" id="UP001605036"/>
    </source>
</evidence>
<sequence>MVGTANPDVGGQEDGQQWKLTQSQKGRPRGNLVAAPLPTHAENVEFKTKFVNDMNHCARQRSSHVGLRQPPPSSYPPH</sequence>
<dbReference type="AlphaFoldDB" id="A0ABD1YJB9"/>
<dbReference type="EMBL" id="JBHFFA010000004">
    <property type="protein sequence ID" value="KAL2630743.1"/>
    <property type="molecule type" value="Genomic_DNA"/>
</dbReference>
<accession>A0ABD1YJB9</accession>
<dbReference type="Proteomes" id="UP001605036">
    <property type="component" value="Unassembled WGS sequence"/>
</dbReference>
<protein>
    <submittedName>
        <fullName evidence="2">Uncharacterized protein</fullName>
    </submittedName>
</protein>
<feature type="region of interest" description="Disordered" evidence="1">
    <location>
        <begin position="59"/>
        <end position="78"/>
    </location>
</feature>
<keyword evidence="3" id="KW-1185">Reference proteome</keyword>
<comment type="caution">
    <text evidence="2">The sequence shown here is derived from an EMBL/GenBank/DDBJ whole genome shotgun (WGS) entry which is preliminary data.</text>
</comment>
<feature type="compositionally biased region" description="Pro residues" evidence="1">
    <location>
        <begin position="69"/>
        <end position="78"/>
    </location>
</feature>
<evidence type="ECO:0000256" key="1">
    <source>
        <dbReference type="SAM" id="MobiDB-lite"/>
    </source>
</evidence>